<dbReference type="Gene3D" id="3.40.630.30">
    <property type="match status" value="1"/>
</dbReference>
<dbReference type="AlphaFoldDB" id="A0A058ZCP7"/>
<sequence length="310" mass="33441">MSSKKDLERLLCLSAFQNRCQRGIFCDSIHFFPPSEEVKNYLLSIQSSSSSAPPPAPAPVRSLSADEITANTSIIIIEPGSQPPPDEHPDLYDILLAQSRAIVTSSLSDPTSWVNLTPEGSNQPPRPLTPADISSMDRFTGNFLASDLDRDFSKTTTILLLASRDFVEKNAPQSVVDAVPLSYREALRGRLIVGTISYTSGEKFTAGGATGGSASAEDPAGSAIVMVRNLAVASWGRRMGFGRFLWNVAFLPAAQRQGYRSVTIHTTSNLGPALAFYSRIPALERNFGNKMLADGTIKKVYYDGPLAPVA</sequence>
<dbReference type="SUPFAM" id="SSF55729">
    <property type="entry name" value="Acyl-CoA N-acyltransferases (Nat)"/>
    <property type="match status" value="1"/>
</dbReference>
<gene>
    <name evidence="1" type="ORF">H696_01587</name>
</gene>
<accession>A0A058ZCP7</accession>
<evidence type="ECO:0000313" key="1">
    <source>
        <dbReference type="EMBL" id="KCV72185.1"/>
    </source>
</evidence>
<dbReference type="EMBL" id="KB932202">
    <property type="protein sequence ID" value="KCV72185.1"/>
    <property type="molecule type" value="Genomic_DNA"/>
</dbReference>
<organism evidence="1">
    <name type="scientific">Fonticula alba</name>
    <name type="common">Slime mold</name>
    <dbReference type="NCBI Taxonomy" id="691883"/>
    <lineage>
        <taxon>Eukaryota</taxon>
        <taxon>Rotosphaerida</taxon>
        <taxon>Fonticulaceae</taxon>
        <taxon>Fonticula</taxon>
    </lineage>
</organism>
<dbReference type="InterPro" id="IPR016181">
    <property type="entry name" value="Acyl_CoA_acyltransferase"/>
</dbReference>
<dbReference type="GeneID" id="20526312"/>
<protein>
    <submittedName>
        <fullName evidence="1">Uncharacterized protein</fullName>
    </submittedName>
</protein>
<dbReference type="RefSeq" id="XP_009493763.1">
    <property type="nucleotide sequence ID" value="XM_009495488.1"/>
</dbReference>
<proteinExistence type="predicted"/>
<name>A0A058ZCP7_FONAL</name>
<dbReference type="Proteomes" id="UP000030693">
    <property type="component" value="Unassembled WGS sequence"/>
</dbReference>
<evidence type="ECO:0000313" key="2">
    <source>
        <dbReference type="Proteomes" id="UP000030693"/>
    </source>
</evidence>
<reference evidence="1" key="1">
    <citation type="submission" date="2013-04" db="EMBL/GenBank/DDBJ databases">
        <title>The Genome Sequence of Fonticula alba ATCC 38817.</title>
        <authorList>
            <consortium name="The Broad Institute Genomics Platform"/>
            <person name="Russ C."/>
            <person name="Cuomo C."/>
            <person name="Burger G."/>
            <person name="Gray M.W."/>
            <person name="Holland P.W.H."/>
            <person name="King N."/>
            <person name="Lang F.B.F."/>
            <person name="Roger A.J."/>
            <person name="Ruiz-Trillo I."/>
            <person name="Brown M."/>
            <person name="Walker B."/>
            <person name="Young S."/>
            <person name="Zeng Q."/>
            <person name="Gargeya S."/>
            <person name="Fitzgerald M."/>
            <person name="Haas B."/>
            <person name="Abouelleil A."/>
            <person name="Allen A.W."/>
            <person name="Alvarado L."/>
            <person name="Arachchi H.M."/>
            <person name="Berlin A.M."/>
            <person name="Chapman S.B."/>
            <person name="Gainer-Dewar J."/>
            <person name="Goldberg J."/>
            <person name="Griggs A."/>
            <person name="Gujja S."/>
            <person name="Hansen M."/>
            <person name="Howarth C."/>
            <person name="Imamovic A."/>
            <person name="Ireland A."/>
            <person name="Larimer J."/>
            <person name="McCowan C."/>
            <person name="Murphy C."/>
            <person name="Pearson M."/>
            <person name="Poon T.W."/>
            <person name="Priest M."/>
            <person name="Roberts A."/>
            <person name="Saif S."/>
            <person name="Shea T."/>
            <person name="Sisk P."/>
            <person name="Sykes S."/>
            <person name="Wortman J."/>
            <person name="Nusbaum C."/>
            <person name="Birren B."/>
        </authorList>
    </citation>
    <scope>NUCLEOTIDE SEQUENCE [LARGE SCALE GENOMIC DNA]</scope>
    <source>
        <strain evidence="1">ATCC 38817</strain>
    </source>
</reference>
<keyword evidence="2" id="KW-1185">Reference proteome</keyword>